<dbReference type="PANTHER" id="PTHR46389:SF3">
    <property type="entry name" value="POLYCOMB GROUP PROTEIN PC"/>
    <property type="match status" value="1"/>
</dbReference>
<dbReference type="InterPro" id="IPR052458">
    <property type="entry name" value="PcG_PRC1-like_component"/>
</dbReference>
<dbReference type="InterPro" id="IPR000953">
    <property type="entry name" value="Chromo/chromo_shadow_dom"/>
</dbReference>
<dbReference type="PROSITE" id="PS00598">
    <property type="entry name" value="CHROMO_1"/>
    <property type="match status" value="1"/>
</dbReference>
<proteinExistence type="predicted"/>
<sequence length="222" mass="24778">MPKDTGPGVFAAEKILKKRYKKGRAEYLIKWQGYSAKYNTWEPAANILDERLLHCYKSLQSASRGRKRKKGSISKSAKKSKHDESFEVNDSTAEGSVTQDEDENISVGSVENSPIHDDLTNEQNETTTLSDSSNKNGKKFVKDLKSGNGDSDKSETMIHQNTQKMSSTVCLTEKFFSKPEVEEVECICWKKPLIDQVTITDVTLNGLTATFTEASTDQGFFA</sequence>
<dbReference type="SMART" id="SM00298">
    <property type="entry name" value="CHROMO"/>
    <property type="match status" value="1"/>
</dbReference>
<evidence type="ECO:0000256" key="1">
    <source>
        <dbReference type="ARBA" id="ARBA00004123"/>
    </source>
</evidence>
<keyword evidence="5" id="KW-1185">Reference proteome</keyword>
<dbReference type="InterPro" id="IPR023780">
    <property type="entry name" value="Chromo_domain"/>
</dbReference>
<dbReference type="InterPro" id="IPR017984">
    <property type="entry name" value="Chromo_dom_subgr"/>
</dbReference>
<dbReference type="Pfam" id="PF00385">
    <property type="entry name" value="Chromo"/>
    <property type="match status" value="1"/>
</dbReference>
<comment type="subcellular location">
    <subcellularLocation>
        <location evidence="1">Nucleus</location>
    </subcellularLocation>
</comment>
<evidence type="ECO:0000256" key="2">
    <source>
        <dbReference type="ARBA" id="ARBA00023242"/>
    </source>
</evidence>
<dbReference type="PRINTS" id="PR00504">
    <property type="entry name" value="CHROMODOMAIN"/>
</dbReference>
<dbReference type="CDD" id="cd18627">
    <property type="entry name" value="CD_polycomb_like"/>
    <property type="match status" value="1"/>
</dbReference>
<evidence type="ECO:0000256" key="3">
    <source>
        <dbReference type="SAM" id="MobiDB-lite"/>
    </source>
</evidence>
<feature type="region of interest" description="Disordered" evidence="3">
    <location>
        <begin position="61"/>
        <end position="155"/>
    </location>
</feature>
<feature type="compositionally biased region" description="Basic and acidic residues" evidence="3">
    <location>
        <begin position="140"/>
        <end position="155"/>
    </location>
</feature>
<reference evidence="6" key="1">
    <citation type="submission" date="2025-08" db="UniProtKB">
        <authorList>
            <consortium name="RefSeq"/>
        </authorList>
    </citation>
    <scope>IDENTIFICATION</scope>
</reference>
<evidence type="ECO:0000259" key="4">
    <source>
        <dbReference type="PROSITE" id="PS50013"/>
    </source>
</evidence>
<protein>
    <submittedName>
        <fullName evidence="6">Chromobox protein homolog 7 isoform X2</fullName>
    </submittedName>
</protein>
<dbReference type="InterPro" id="IPR023779">
    <property type="entry name" value="Chromodomain_CS"/>
</dbReference>
<organism evidence="5 6">
    <name type="scientific">Hydra vulgaris</name>
    <name type="common">Hydra</name>
    <name type="synonym">Hydra attenuata</name>
    <dbReference type="NCBI Taxonomy" id="6087"/>
    <lineage>
        <taxon>Eukaryota</taxon>
        <taxon>Metazoa</taxon>
        <taxon>Cnidaria</taxon>
        <taxon>Hydrozoa</taxon>
        <taxon>Hydroidolina</taxon>
        <taxon>Anthoathecata</taxon>
        <taxon>Aplanulata</taxon>
        <taxon>Hydridae</taxon>
        <taxon>Hydra</taxon>
    </lineage>
</organism>
<evidence type="ECO:0000313" key="5">
    <source>
        <dbReference type="Proteomes" id="UP001652625"/>
    </source>
</evidence>
<keyword evidence="2" id="KW-0539">Nucleus</keyword>
<name>A0ABM4CEH1_HYDVU</name>
<feature type="compositionally biased region" description="Polar residues" evidence="3">
    <location>
        <begin position="88"/>
        <end position="98"/>
    </location>
</feature>
<dbReference type="RefSeq" id="XP_065660085.1">
    <property type="nucleotide sequence ID" value="XM_065804013.1"/>
</dbReference>
<evidence type="ECO:0000313" key="6">
    <source>
        <dbReference type="RefSeq" id="XP_065660085.1"/>
    </source>
</evidence>
<feature type="compositionally biased region" description="Basic residues" evidence="3">
    <location>
        <begin position="64"/>
        <end position="80"/>
    </location>
</feature>
<dbReference type="InterPro" id="IPR033773">
    <property type="entry name" value="CBX7_C"/>
</dbReference>
<dbReference type="Pfam" id="PF17218">
    <property type="entry name" value="CBX7_C"/>
    <property type="match status" value="1"/>
</dbReference>
<feature type="domain" description="Chromo" evidence="4">
    <location>
        <begin position="10"/>
        <end position="68"/>
    </location>
</feature>
<gene>
    <name evidence="6" type="primary">LOC101241177</name>
</gene>
<dbReference type="PROSITE" id="PS50013">
    <property type="entry name" value="CHROMO_2"/>
    <property type="match status" value="1"/>
</dbReference>
<dbReference type="GeneID" id="101241177"/>
<feature type="compositionally biased region" description="Polar residues" evidence="3">
    <location>
        <begin position="121"/>
        <end position="135"/>
    </location>
</feature>
<dbReference type="Gene3D" id="2.40.50.40">
    <property type="match status" value="1"/>
</dbReference>
<accession>A0ABM4CEH1</accession>
<dbReference type="PANTHER" id="PTHR46389">
    <property type="entry name" value="POLYCOMB GROUP PROTEIN PC"/>
    <property type="match status" value="1"/>
</dbReference>
<dbReference type="SUPFAM" id="SSF54160">
    <property type="entry name" value="Chromo domain-like"/>
    <property type="match status" value="1"/>
</dbReference>
<dbReference type="Proteomes" id="UP001652625">
    <property type="component" value="Chromosome 08"/>
</dbReference>
<dbReference type="InterPro" id="IPR016197">
    <property type="entry name" value="Chromo-like_dom_sf"/>
</dbReference>